<proteinExistence type="predicted"/>
<dbReference type="Gene3D" id="2.40.170.20">
    <property type="entry name" value="TonB-dependent receptor, beta-barrel domain"/>
    <property type="match status" value="1"/>
</dbReference>
<feature type="domain" description="Outer membrane protein beta-barrel" evidence="5">
    <location>
        <begin position="458"/>
        <end position="918"/>
    </location>
</feature>
<dbReference type="Pfam" id="PF13620">
    <property type="entry name" value="CarboxypepD_reg"/>
    <property type="match status" value="1"/>
</dbReference>
<keyword evidence="4" id="KW-0732">Signal</keyword>
<gene>
    <name evidence="6" type="ORF">GCM10023231_25370</name>
</gene>
<reference evidence="7" key="1">
    <citation type="journal article" date="2019" name="Int. J. Syst. Evol. Microbiol.">
        <title>The Global Catalogue of Microorganisms (GCM) 10K type strain sequencing project: providing services to taxonomists for standard genome sequencing and annotation.</title>
        <authorList>
            <consortium name="The Broad Institute Genomics Platform"/>
            <consortium name="The Broad Institute Genome Sequencing Center for Infectious Disease"/>
            <person name="Wu L."/>
            <person name="Ma J."/>
        </authorList>
    </citation>
    <scope>NUCLEOTIDE SEQUENCE [LARGE SCALE GENOMIC DNA]</scope>
    <source>
        <strain evidence="7">JCM 18200</strain>
    </source>
</reference>
<name>A0ABP9BIQ6_9SPHI</name>
<evidence type="ECO:0000256" key="4">
    <source>
        <dbReference type="SAM" id="SignalP"/>
    </source>
</evidence>
<feature type="chain" id="PRO_5045710577" evidence="4">
    <location>
        <begin position="20"/>
        <end position="929"/>
    </location>
</feature>
<dbReference type="Proteomes" id="UP001501411">
    <property type="component" value="Unassembled WGS sequence"/>
</dbReference>
<comment type="subcellular location">
    <subcellularLocation>
        <location evidence="1">Cell outer membrane</location>
    </subcellularLocation>
</comment>
<dbReference type="Pfam" id="PF14905">
    <property type="entry name" value="OMP_b-brl_3"/>
    <property type="match status" value="1"/>
</dbReference>
<protein>
    <submittedName>
        <fullName evidence="6">TonB-dependent receptor</fullName>
    </submittedName>
</protein>
<evidence type="ECO:0000256" key="1">
    <source>
        <dbReference type="ARBA" id="ARBA00004442"/>
    </source>
</evidence>
<feature type="signal peptide" evidence="4">
    <location>
        <begin position="1"/>
        <end position="19"/>
    </location>
</feature>
<comment type="caution">
    <text evidence="6">The sequence shown here is derived from an EMBL/GenBank/DDBJ whole genome shotgun (WGS) entry which is preliminary data.</text>
</comment>
<dbReference type="RefSeq" id="WP_345232163.1">
    <property type="nucleotide sequence ID" value="NZ_BAABIQ010000037.1"/>
</dbReference>
<keyword evidence="7" id="KW-1185">Reference proteome</keyword>
<evidence type="ECO:0000313" key="7">
    <source>
        <dbReference type="Proteomes" id="UP001501411"/>
    </source>
</evidence>
<evidence type="ECO:0000259" key="5">
    <source>
        <dbReference type="Pfam" id="PF14905"/>
    </source>
</evidence>
<keyword evidence="6" id="KW-0675">Receptor</keyword>
<evidence type="ECO:0000313" key="6">
    <source>
        <dbReference type="EMBL" id="GAA4795879.1"/>
    </source>
</evidence>
<dbReference type="InterPro" id="IPR008969">
    <property type="entry name" value="CarboxyPept-like_regulatory"/>
</dbReference>
<keyword evidence="3" id="KW-0998">Cell outer membrane</keyword>
<organism evidence="6 7">
    <name type="scientific">Olivibacter ginsenosidimutans</name>
    <dbReference type="NCBI Taxonomy" id="1176537"/>
    <lineage>
        <taxon>Bacteria</taxon>
        <taxon>Pseudomonadati</taxon>
        <taxon>Bacteroidota</taxon>
        <taxon>Sphingobacteriia</taxon>
        <taxon>Sphingobacteriales</taxon>
        <taxon>Sphingobacteriaceae</taxon>
        <taxon>Olivibacter</taxon>
    </lineage>
</organism>
<evidence type="ECO:0000256" key="3">
    <source>
        <dbReference type="ARBA" id="ARBA00023237"/>
    </source>
</evidence>
<evidence type="ECO:0000256" key="2">
    <source>
        <dbReference type="ARBA" id="ARBA00023136"/>
    </source>
</evidence>
<dbReference type="Gene3D" id="2.60.40.1120">
    <property type="entry name" value="Carboxypeptidase-like, regulatory domain"/>
    <property type="match status" value="1"/>
</dbReference>
<keyword evidence="2" id="KW-0472">Membrane</keyword>
<dbReference type="InterPro" id="IPR041700">
    <property type="entry name" value="OMP_b-brl_3"/>
</dbReference>
<dbReference type="InterPro" id="IPR036942">
    <property type="entry name" value="Beta-barrel_TonB_sf"/>
</dbReference>
<dbReference type="SUPFAM" id="SSF49464">
    <property type="entry name" value="Carboxypeptidase regulatory domain-like"/>
    <property type="match status" value="1"/>
</dbReference>
<dbReference type="SUPFAM" id="SSF56935">
    <property type="entry name" value="Porins"/>
    <property type="match status" value="1"/>
</dbReference>
<sequence length="929" mass="103509">MKILTLALVCLTFFLTARAQDDFSIKGVVIDTAVNAKLNHTTIAILNAQDSMLRTFSRTDADGTFKLSHLSKGDYILMVTYPKYADYVEKFSLDSVKELNFGSIQMILKSQLLEEVVITGRQPITIKGDTTEYDAASFKLQPNAKVEDLLKQLPGIQVDQDGKITAQGKTVEKVLVDGEEFFGDDPTLVTKNIRGDMVDKVQLYDKQSDQAAFTGVDDGEKTKTINIQLKEDSKKGYFGKVDGGVGTREMYQGQAMFNKFKGKEKISAYGTIGNTGKVGLGWQDADKYGSSSITSGFTDDGGMYFVGSGGDDFESFNGNYSGQGIPVARTGGLHYDNKWDSDKQAINTNYKIGTLDVDGNRNNIVQRNLPTGIINEQNNENFDNHLFRHKLDARYDLKLDSTTNLRIGVDGTLKNSKTASDYTAESRNGDNALLNESERNLTNEGDNRNFNASALLTKKFKKLGRSFSVALNQSSNTDKTEGFLHSENKFYNADNGDLDSVQNVDQYKVNDIVNNTFNSNITYSEPLLKNLSAVLNYGLNINSGHSNRKSFNQSAEGVYDVLDSLYSNDYKLDQTSNQVGAILNYKTAKTSLNVGAKVSAVRFKQLDNYTDDLFKRNFTNFNPQLNYQYKFSQQKSVRLSYNGNNTQPTLDQIQPVRVNTDPLNIVLGNPDLKPSFTNRFNLGYSSYKVLSDQYVSLYGGYSFTTDPIVSNTVTDAVGKSTYQSANLEGKNTSNFYGGMYAGKKLKKLDLRVGIDLSANGNTYYNLTNNDLNQTKSYSYSGGLSLSKYKEKKYDFNIDFGPSYNTSESSLQPEFNNNGWGLNGRANVNIYLPGKIQIGSNGNYTYTQATQSFAEDFQRFIVDAYIKKKFFKEENLSLTLSGSDLLNQNVGFTRSAYNNTISQSSYTTIRRYFMFSITWEFNKMGAGAKP</sequence>
<accession>A0ABP9BIQ6</accession>
<dbReference type="EMBL" id="BAABIQ010000037">
    <property type="protein sequence ID" value="GAA4795879.1"/>
    <property type="molecule type" value="Genomic_DNA"/>
</dbReference>